<proteinExistence type="predicted"/>
<dbReference type="SMART" id="SM00471">
    <property type="entry name" value="HDc"/>
    <property type="match status" value="1"/>
</dbReference>
<comment type="caution">
    <text evidence="4">The sequence shown here is derived from an EMBL/GenBank/DDBJ whole genome shotgun (WGS) entry which is preliminary data.</text>
</comment>
<feature type="domain" description="HD" evidence="3">
    <location>
        <begin position="550"/>
        <end position="696"/>
    </location>
</feature>
<gene>
    <name evidence="4" type="ORF">OP8BY_0206</name>
</gene>
<dbReference type="InterPro" id="IPR011621">
    <property type="entry name" value="Metal-dep_PHydrolase_7TM_intra"/>
</dbReference>
<name>A0A3E2BLE9_9BACT</name>
<keyword evidence="2" id="KW-0472">Membrane</keyword>
<dbReference type="InterPro" id="IPR011624">
    <property type="entry name" value="Metal-dep_PHydrolase_7TM_extra"/>
</dbReference>
<feature type="compositionally biased region" description="Basic and acidic residues" evidence="1">
    <location>
        <begin position="780"/>
        <end position="792"/>
    </location>
</feature>
<feature type="transmembrane region" description="Helical" evidence="2">
    <location>
        <begin position="43"/>
        <end position="62"/>
    </location>
</feature>
<dbReference type="Pfam" id="PF07698">
    <property type="entry name" value="7TM-7TMR_HD"/>
    <property type="match status" value="1"/>
</dbReference>
<sequence length="792" mass="89357">MKTIQFRKFRLFKSEEIFPPRKKKEAGPQEKVAWYKKIIQSPIFYIIFFAAIISFFISYFPARPLPTIKPGEIASKDIISPLEITVEDSQATDRRREQAESTIPPVYFYNQKIVAVTREKIRQFFESGRAWQSAAPALSLKDLQKNLSENLGLDIDEATLNNLARLRFPQELEQLLAETLAPVLSKEIILSRSLLSHGEPEKGLLVVRGKEEKLLKAAEILELREARAQLVSEINALELPARTRNLLKALAPAFLAPTINYDAPETEIRRLKARNQVEPVYYTIKKGKVIIRKGDEATPEVIRQIAIINQKISSQPHWLINFAGLLVLYSIIFFFIWNFIVYVTGDDKQLRLLQMMGLTLFLGFVAYKSSLFIAEALGASVSVLNVDKEALVFGFPFQFGTFIFALLTRSEIAVIYCVINSLLAGYLLSGDYFLVLFVLLGGIAAIYGLRYYLASSRSSILKTGLMVLAPFQVIMVLIFHLVRQTFSNLTGLATELFSAIFGGLVSAAIAFVLVPVFESIFGFITATKLHELTNSDLPIFRQLALEAPGTYHHSLIVATLAEKAAEKINANAMLVKAGGLYHDIGKVKRPEYFSENQTSPFDVHRELTPSLSTLVIVNHVKDGIDLARKLKLPRQLTDLIAQHHGTSIVRYFFQKAKEKYDPELHKIEAEDYRYQGPTPRSKEAGLILLADSVEAAARSLRSPTRQNLKRVITEIFNTHLQDGQLDDCGFSLKDLRVIANSFLITLDAIYHPRPKYPGFDFEKKIEKKEENKKNNGRNNKQAEEKPGPSEKT</sequence>
<keyword evidence="2" id="KW-1133">Transmembrane helix</keyword>
<dbReference type="Pfam" id="PF01966">
    <property type="entry name" value="HD"/>
    <property type="match status" value="1"/>
</dbReference>
<reference evidence="4 5" key="1">
    <citation type="submission" date="2018-08" db="EMBL/GenBank/DDBJ databases">
        <title>Genome analysis of the thermophilic bacterium of the candidate phylum Aminicenantes from deep subsurface aquifer revealed its physiology and ecological role.</title>
        <authorList>
            <person name="Kadnikov V.V."/>
            <person name="Mardanov A.V."/>
            <person name="Beletsky A.V."/>
            <person name="Karnachuk O.V."/>
            <person name="Ravin N.V."/>
        </authorList>
    </citation>
    <scope>NUCLEOTIDE SEQUENCE [LARGE SCALE GENOMIC DNA]</scope>
    <source>
        <strain evidence="4">BY38</strain>
    </source>
</reference>
<dbReference type="PANTHER" id="PTHR36442">
    <property type="entry name" value="CYCLIC-DI-AMP PHOSPHODIESTERASE PGPH"/>
    <property type="match status" value="1"/>
</dbReference>
<feature type="transmembrane region" description="Helical" evidence="2">
    <location>
        <begin position="318"/>
        <end position="340"/>
    </location>
</feature>
<evidence type="ECO:0000259" key="3">
    <source>
        <dbReference type="PROSITE" id="PS51831"/>
    </source>
</evidence>
<dbReference type="InterPro" id="IPR006674">
    <property type="entry name" value="HD_domain"/>
</dbReference>
<feature type="region of interest" description="Disordered" evidence="1">
    <location>
        <begin position="756"/>
        <end position="792"/>
    </location>
</feature>
<evidence type="ECO:0000313" key="4">
    <source>
        <dbReference type="EMBL" id="RFT15558.1"/>
    </source>
</evidence>
<evidence type="ECO:0000313" key="5">
    <source>
        <dbReference type="Proteomes" id="UP000257323"/>
    </source>
</evidence>
<dbReference type="PANTHER" id="PTHR36442:SF1">
    <property type="entry name" value="CYCLIC-DI-AMP PHOSPHODIESTERASE PGPH"/>
    <property type="match status" value="1"/>
</dbReference>
<dbReference type="Pfam" id="PF07697">
    <property type="entry name" value="7TMR-HDED"/>
    <property type="match status" value="1"/>
</dbReference>
<feature type="transmembrane region" description="Helical" evidence="2">
    <location>
        <begin position="496"/>
        <end position="517"/>
    </location>
</feature>
<protein>
    <recommendedName>
        <fullName evidence="3">HD domain-containing protein</fullName>
    </recommendedName>
</protein>
<dbReference type="AlphaFoldDB" id="A0A3E2BLE9"/>
<dbReference type="InterPro" id="IPR052722">
    <property type="entry name" value="PgpH_phosphodiesterase"/>
</dbReference>
<dbReference type="SUPFAM" id="SSF109604">
    <property type="entry name" value="HD-domain/PDEase-like"/>
    <property type="match status" value="1"/>
</dbReference>
<feature type="transmembrane region" description="Helical" evidence="2">
    <location>
        <begin position="434"/>
        <end position="453"/>
    </location>
</feature>
<evidence type="ECO:0000256" key="2">
    <source>
        <dbReference type="SAM" id="Phobius"/>
    </source>
</evidence>
<keyword evidence="2" id="KW-0812">Transmembrane</keyword>
<organism evidence="4 5">
    <name type="scientific">Candidatus Saccharicenans subterraneus</name>
    <dbReference type="NCBI Taxonomy" id="2508984"/>
    <lineage>
        <taxon>Bacteria</taxon>
        <taxon>Candidatus Aminicenantota</taxon>
        <taxon>Candidatus Aminicenantia</taxon>
        <taxon>Candidatus Aminicenantales</taxon>
        <taxon>Candidatus Saccharicenantaceae</taxon>
        <taxon>Candidatus Saccharicenans</taxon>
    </lineage>
</organism>
<evidence type="ECO:0000256" key="1">
    <source>
        <dbReference type="SAM" id="MobiDB-lite"/>
    </source>
</evidence>
<dbReference type="EMBL" id="QUAH01000008">
    <property type="protein sequence ID" value="RFT15558.1"/>
    <property type="molecule type" value="Genomic_DNA"/>
</dbReference>
<dbReference type="Proteomes" id="UP000257323">
    <property type="component" value="Unassembled WGS sequence"/>
</dbReference>
<dbReference type="PROSITE" id="PS51831">
    <property type="entry name" value="HD"/>
    <property type="match status" value="1"/>
</dbReference>
<feature type="transmembrane region" description="Helical" evidence="2">
    <location>
        <begin position="465"/>
        <end position="484"/>
    </location>
</feature>
<dbReference type="CDD" id="cd00077">
    <property type="entry name" value="HDc"/>
    <property type="match status" value="1"/>
</dbReference>
<dbReference type="NCBIfam" id="TIGR00277">
    <property type="entry name" value="HDIG"/>
    <property type="match status" value="1"/>
</dbReference>
<dbReference type="InterPro" id="IPR006675">
    <property type="entry name" value="HDIG_dom"/>
</dbReference>
<dbReference type="InterPro" id="IPR003607">
    <property type="entry name" value="HD/PDEase_dom"/>
</dbReference>
<feature type="compositionally biased region" description="Basic and acidic residues" evidence="1">
    <location>
        <begin position="760"/>
        <end position="773"/>
    </location>
</feature>
<accession>A0A3E2BLE9</accession>
<dbReference type="Gene3D" id="1.10.3210.10">
    <property type="entry name" value="Hypothetical protein af1432"/>
    <property type="match status" value="1"/>
</dbReference>